<dbReference type="ExpressionAtlas" id="A0A2K3D976">
    <property type="expression patterns" value="baseline and differential"/>
</dbReference>
<feature type="compositionally biased region" description="Low complexity" evidence="1">
    <location>
        <begin position="479"/>
        <end position="499"/>
    </location>
</feature>
<gene>
    <name evidence="2" type="ORF">CHLRE_10g421500v5</name>
</gene>
<sequence length="751" mass="80348">MQDEQHHPLVDALRSIGTAALDGLYSSLCAAGCVGSVRLACSGLRRLIDSSVHEVRFAYPVELPVDQWPSLSTWPRCERLAVTERDEDDAGYFTFRELQEVVEGVQVWLLNQPAASLARIRELRLDLWAEPEGEDSRRFVSAPFIALLARLLPNLQALDMEATSIGHMPCCQAELRALVLGGLARMSQLEKLALPCTKPLALLLQHYQQQQQQQQQPGSSLFPRLRELSIRQGSCCDASAVGTIASGIASISGLQILVLDECLPHQDAASLFMLLDCLPPSLSTFRIHNHISKGSWDCGRLEMELTFEAGQLRDVCCGSQHPGYRSLALLARDVLLPLMRRGASRCGGGDTSGTSGTSGSSTMRPLRLLHLETLSLRTHRSLPVPVAPLEGSELAAMRELVRGCSQVVVDTLRLSLDMPEPAALQAMEVLGLPGSLEVNALPECDSTFSGYCLRVRVSPPPPSWPQDRGPGEQLPGVRQQPQLQQQQPQHQQQPQQHPPVIGMPPEVVLSRAVQLLLALPPLPAAAAASASTVSAAAGGPPLAPALEAAELDGVRPQQMLVLRGPLVAGLAMAPQALSGWLEWLGEQAAAAVAAGAADGGAWADDDASEGEAICRCQVVPSVPALLLQMHGQAGGFAALHSVVRKVAPATQLDVVAVETSERLQEKTGKLQLSMPLLRSLQQVLDEGVWRHAMSAEGAVEAEAAGGFAQAAGRAGAAPPGVAVPLQEQIRWLQGLGRTVASELPRQQTFMW</sequence>
<dbReference type="SUPFAM" id="SSF52047">
    <property type="entry name" value="RNI-like"/>
    <property type="match status" value="1"/>
</dbReference>
<keyword evidence="3" id="KW-1185">Reference proteome</keyword>
<dbReference type="InParanoid" id="A0A2K3D976"/>
<dbReference type="EMBL" id="CM008971">
    <property type="protein sequence ID" value="PNW77083.1"/>
    <property type="molecule type" value="Genomic_DNA"/>
</dbReference>
<dbReference type="GeneID" id="5728264"/>
<dbReference type="AlphaFoldDB" id="A0A2K3D976"/>
<evidence type="ECO:0000313" key="2">
    <source>
        <dbReference type="EMBL" id="PNW77083.1"/>
    </source>
</evidence>
<dbReference type="OrthoDB" id="550008at2759"/>
<organism evidence="2 3">
    <name type="scientific">Chlamydomonas reinhardtii</name>
    <name type="common">Chlamydomonas smithii</name>
    <dbReference type="NCBI Taxonomy" id="3055"/>
    <lineage>
        <taxon>Eukaryota</taxon>
        <taxon>Viridiplantae</taxon>
        <taxon>Chlorophyta</taxon>
        <taxon>core chlorophytes</taxon>
        <taxon>Chlorophyceae</taxon>
        <taxon>CS clade</taxon>
        <taxon>Chlamydomonadales</taxon>
        <taxon>Chlamydomonadaceae</taxon>
        <taxon>Chlamydomonas</taxon>
    </lineage>
</organism>
<evidence type="ECO:0000256" key="1">
    <source>
        <dbReference type="SAM" id="MobiDB-lite"/>
    </source>
</evidence>
<name>A0A2K3D976_CHLRE</name>
<dbReference type="Proteomes" id="UP000006906">
    <property type="component" value="Chromosome 10"/>
</dbReference>
<feature type="region of interest" description="Disordered" evidence="1">
    <location>
        <begin position="459"/>
        <end position="503"/>
    </location>
</feature>
<dbReference type="KEGG" id="cre:CHLRE_10g421500v5"/>
<dbReference type="RefSeq" id="XP_042919875.1">
    <property type="nucleotide sequence ID" value="XM_043066478.1"/>
</dbReference>
<protein>
    <submittedName>
        <fullName evidence="2">Uncharacterized protein</fullName>
    </submittedName>
</protein>
<proteinExistence type="predicted"/>
<reference evidence="2 3" key="1">
    <citation type="journal article" date="2007" name="Science">
        <title>The Chlamydomonas genome reveals the evolution of key animal and plant functions.</title>
        <authorList>
            <person name="Merchant S.S."/>
            <person name="Prochnik S.E."/>
            <person name="Vallon O."/>
            <person name="Harris E.H."/>
            <person name="Karpowicz S.J."/>
            <person name="Witman G.B."/>
            <person name="Terry A."/>
            <person name="Salamov A."/>
            <person name="Fritz-Laylin L.K."/>
            <person name="Marechal-Drouard L."/>
            <person name="Marshall W.F."/>
            <person name="Qu L.H."/>
            <person name="Nelson D.R."/>
            <person name="Sanderfoot A.A."/>
            <person name="Spalding M.H."/>
            <person name="Kapitonov V.V."/>
            <person name="Ren Q."/>
            <person name="Ferris P."/>
            <person name="Lindquist E."/>
            <person name="Shapiro H."/>
            <person name="Lucas S.M."/>
            <person name="Grimwood J."/>
            <person name="Schmutz J."/>
            <person name="Cardol P."/>
            <person name="Cerutti H."/>
            <person name="Chanfreau G."/>
            <person name="Chen C.L."/>
            <person name="Cognat V."/>
            <person name="Croft M.T."/>
            <person name="Dent R."/>
            <person name="Dutcher S."/>
            <person name="Fernandez E."/>
            <person name="Fukuzawa H."/>
            <person name="Gonzalez-Ballester D."/>
            <person name="Gonzalez-Halphen D."/>
            <person name="Hallmann A."/>
            <person name="Hanikenne M."/>
            <person name="Hippler M."/>
            <person name="Inwood W."/>
            <person name="Jabbari K."/>
            <person name="Kalanon M."/>
            <person name="Kuras R."/>
            <person name="Lefebvre P.A."/>
            <person name="Lemaire S.D."/>
            <person name="Lobanov A.V."/>
            <person name="Lohr M."/>
            <person name="Manuell A."/>
            <person name="Meier I."/>
            <person name="Mets L."/>
            <person name="Mittag M."/>
            <person name="Mittelmeier T."/>
            <person name="Moroney J.V."/>
            <person name="Moseley J."/>
            <person name="Napoli C."/>
            <person name="Nedelcu A.M."/>
            <person name="Niyogi K."/>
            <person name="Novoselov S.V."/>
            <person name="Paulsen I.T."/>
            <person name="Pazour G."/>
            <person name="Purton S."/>
            <person name="Ral J.P."/>
            <person name="Riano-Pachon D.M."/>
            <person name="Riekhof W."/>
            <person name="Rymarquis L."/>
            <person name="Schroda M."/>
            <person name="Stern D."/>
            <person name="Umen J."/>
            <person name="Willows R."/>
            <person name="Wilson N."/>
            <person name="Zimmer S.L."/>
            <person name="Allmer J."/>
            <person name="Balk J."/>
            <person name="Bisova K."/>
            <person name="Chen C.J."/>
            <person name="Elias M."/>
            <person name="Gendler K."/>
            <person name="Hauser C."/>
            <person name="Lamb M.R."/>
            <person name="Ledford H."/>
            <person name="Long J.C."/>
            <person name="Minagawa J."/>
            <person name="Page M.D."/>
            <person name="Pan J."/>
            <person name="Pootakham W."/>
            <person name="Roje S."/>
            <person name="Rose A."/>
            <person name="Stahlberg E."/>
            <person name="Terauchi A.M."/>
            <person name="Yang P."/>
            <person name="Ball S."/>
            <person name="Bowler C."/>
            <person name="Dieckmann C.L."/>
            <person name="Gladyshev V.N."/>
            <person name="Green P."/>
            <person name="Jorgensen R."/>
            <person name="Mayfield S."/>
            <person name="Mueller-Roeber B."/>
            <person name="Rajamani S."/>
            <person name="Sayre R.T."/>
            <person name="Brokstein P."/>
            <person name="Dubchak I."/>
            <person name="Goodstein D."/>
            <person name="Hornick L."/>
            <person name="Huang Y.W."/>
            <person name="Jhaveri J."/>
            <person name="Luo Y."/>
            <person name="Martinez D."/>
            <person name="Ngau W.C."/>
            <person name="Otillar B."/>
            <person name="Poliakov A."/>
            <person name="Porter A."/>
            <person name="Szajkowski L."/>
            <person name="Werner G."/>
            <person name="Zhou K."/>
            <person name="Grigoriev I.V."/>
            <person name="Rokhsar D.S."/>
            <person name="Grossman A.R."/>
        </authorList>
    </citation>
    <scope>NUCLEOTIDE SEQUENCE [LARGE SCALE GENOMIC DNA]</scope>
    <source>
        <strain evidence="3">CC-503</strain>
    </source>
</reference>
<evidence type="ECO:0000313" key="3">
    <source>
        <dbReference type="Proteomes" id="UP000006906"/>
    </source>
</evidence>
<dbReference type="Gramene" id="PNW77083">
    <property type="protein sequence ID" value="PNW77083"/>
    <property type="gene ID" value="CHLRE_10g421500v5"/>
</dbReference>
<accession>A0A2K3D976</accession>
<dbReference type="PaxDb" id="3055-EDP06546"/>